<comment type="function">
    <text evidence="4">Has an important function as a repair enzyme for proteins that have been inactivated by oxidation. Catalyzes the reversible oxidation-reduction of methionine sulfoxide in proteins to methionine.</text>
</comment>
<dbReference type="Gene3D" id="3.30.1060.10">
    <property type="entry name" value="Peptide methionine sulphoxide reductase MsrA"/>
    <property type="match status" value="1"/>
</dbReference>
<dbReference type="AlphaFoldDB" id="F4L4T5"/>
<organism evidence="6 7">
    <name type="scientific">Haliscomenobacter hydrossis (strain ATCC 27775 / DSM 1100 / LMG 10767 / O)</name>
    <dbReference type="NCBI Taxonomy" id="760192"/>
    <lineage>
        <taxon>Bacteria</taxon>
        <taxon>Pseudomonadati</taxon>
        <taxon>Bacteroidota</taxon>
        <taxon>Saprospiria</taxon>
        <taxon>Saprospirales</taxon>
        <taxon>Haliscomenobacteraceae</taxon>
        <taxon>Haliscomenobacter</taxon>
    </lineage>
</organism>
<dbReference type="GO" id="GO:0033744">
    <property type="term" value="F:L-methionine:thioredoxin-disulfide S-oxidoreductase activity"/>
    <property type="evidence" value="ECO:0007669"/>
    <property type="project" value="RHEA"/>
</dbReference>
<dbReference type="RefSeq" id="WP_013767568.1">
    <property type="nucleotide sequence ID" value="NC_015510.1"/>
</dbReference>
<dbReference type="PANTHER" id="PTHR43774">
    <property type="entry name" value="PEPTIDE METHIONINE SULFOXIDE REDUCTASE"/>
    <property type="match status" value="1"/>
</dbReference>
<proteinExistence type="inferred from homology"/>
<dbReference type="eggNOG" id="COG0225">
    <property type="taxonomic scope" value="Bacteria"/>
</dbReference>
<evidence type="ECO:0000259" key="5">
    <source>
        <dbReference type="Pfam" id="PF01625"/>
    </source>
</evidence>
<dbReference type="STRING" id="760192.Halhy_5207"/>
<comment type="similarity">
    <text evidence="4">Belongs to the MsrA Met sulfoxide reductase family.</text>
</comment>
<dbReference type="KEGG" id="hhy:Halhy_5207"/>
<comment type="catalytic activity">
    <reaction evidence="3 4">
        <text>[thioredoxin]-disulfide + L-methionine + H2O = L-methionine (S)-S-oxide + [thioredoxin]-dithiol</text>
        <dbReference type="Rhea" id="RHEA:19993"/>
        <dbReference type="Rhea" id="RHEA-COMP:10698"/>
        <dbReference type="Rhea" id="RHEA-COMP:10700"/>
        <dbReference type="ChEBI" id="CHEBI:15377"/>
        <dbReference type="ChEBI" id="CHEBI:29950"/>
        <dbReference type="ChEBI" id="CHEBI:50058"/>
        <dbReference type="ChEBI" id="CHEBI:57844"/>
        <dbReference type="ChEBI" id="CHEBI:58772"/>
        <dbReference type="EC" id="1.8.4.11"/>
    </reaction>
</comment>
<dbReference type="InterPro" id="IPR002569">
    <property type="entry name" value="Met_Sox_Rdtase_MsrA_dom"/>
</dbReference>
<evidence type="ECO:0000256" key="4">
    <source>
        <dbReference type="HAMAP-Rule" id="MF_01401"/>
    </source>
</evidence>
<evidence type="ECO:0000313" key="6">
    <source>
        <dbReference type="EMBL" id="AEE53033.1"/>
    </source>
</evidence>
<keyword evidence="1 4" id="KW-0560">Oxidoreductase</keyword>
<reference evidence="6 7" key="1">
    <citation type="journal article" date="2011" name="Stand. Genomic Sci.">
        <title>Complete genome sequence of Haliscomenobacter hydrossis type strain (O).</title>
        <authorList>
            <consortium name="US DOE Joint Genome Institute (JGI-PGF)"/>
            <person name="Daligault H."/>
            <person name="Lapidus A."/>
            <person name="Zeytun A."/>
            <person name="Nolan M."/>
            <person name="Lucas S."/>
            <person name="Del Rio T.G."/>
            <person name="Tice H."/>
            <person name="Cheng J.F."/>
            <person name="Tapia R."/>
            <person name="Han C."/>
            <person name="Goodwin L."/>
            <person name="Pitluck S."/>
            <person name="Liolios K."/>
            <person name="Pagani I."/>
            <person name="Ivanova N."/>
            <person name="Huntemann M."/>
            <person name="Mavromatis K."/>
            <person name="Mikhailova N."/>
            <person name="Pati A."/>
            <person name="Chen A."/>
            <person name="Palaniappan K."/>
            <person name="Land M."/>
            <person name="Hauser L."/>
            <person name="Brambilla E.M."/>
            <person name="Rohde M."/>
            <person name="Verbarg S."/>
            <person name="Goker M."/>
            <person name="Bristow J."/>
            <person name="Eisen J.A."/>
            <person name="Markowitz V."/>
            <person name="Hugenholtz P."/>
            <person name="Kyrpides N.C."/>
            <person name="Klenk H.P."/>
            <person name="Woyke T."/>
        </authorList>
    </citation>
    <scope>NUCLEOTIDE SEQUENCE [LARGE SCALE GENOMIC DNA]</scope>
    <source>
        <strain evidence="7">ATCC 27775 / DSM 1100 / LMG 10767 / O</strain>
    </source>
</reference>
<dbReference type="NCBIfam" id="TIGR00401">
    <property type="entry name" value="msrA"/>
    <property type="match status" value="1"/>
</dbReference>
<comment type="catalytic activity">
    <reaction evidence="2 4">
        <text>L-methionyl-[protein] + [thioredoxin]-disulfide + H2O = L-methionyl-(S)-S-oxide-[protein] + [thioredoxin]-dithiol</text>
        <dbReference type="Rhea" id="RHEA:14217"/>
        <dbReference type="Rhea" id="RHEA-COMP:10698"/>
        <dbReference type="Rhea" id="RHEA-COMP:10700"/>
        <dbReference type="Rhea" id="RHEA-COMP:12313"/>
        <dbReference type="Rhea" id="RHEA-COMP:12315"/>
        <dbReference type="ChEBI" id="CHEBI:15377"/>
        <dbReference type="ChEBI" id="CHEBI:16044"/>
        <dbReference type="ChEBI" id="CHEBI:29950"/>
        <dbReference type="ChEBI" id="CHEBI:44120"/>
        <dbReference type="ChEBI" id="CHEBI:50058"/>
        <dbReference type="EC" id="1.8.4.11"/>
    </reaction>
</comment>
<evidence type="ECO:0000313" key="7">
    <source>
        <dbReference type="Proteomes" id="UP000008461"/>
    </source>
</evidence>
<dbReference type="Pfam" id="PF01625">
    <property type="entry name" value="PMSR"/>
    <property type="match status" value="1"/>
</dbReference>
<reference key="2">
    <citation type="submission" date="2011-04" db="EMBL/GenBank/DDBJ databases">
        <title>Complete sequence of chromosome of Haliscomenobacter hydrossis DSM 1100.</title>
        <authorList>
            <consortium name="US DOE Joint Genome Institute (JGI-PGF)"/>
            <person name="Lucas S."/>
            <person name="Han J."/>
            <person name="Lapidus A."/>
            <person name="Bruce D."/>
            <person name="Goodwin L."/>
            <person name="Pitluck S."/>
            <person name="Peters L."/>
            <person name="Kyrpides N."/>
            <person name="Mavromatis K."/>
            <person name="Ivanova N."/>
            <person name="Ovchinnikova G."/>
            <person name="Pagani I."/>
            <person name="Daligault H."/>
            <person name="Detter J.C."/>
            <person name="Han C."/>
            <person name="Land M."/>
            <person name="Hauser L."/>
            <person name="Markowitz V."/>
            <person name="Cheng J.-F."/>
            <person name="Hugenholtz P."/>
            <person name="Woyke T."/>
            <person name="Wu D."/>
            <person name="Verbarg S."/>
            <person name="Frueling A."/>
            <person name="Brambilla E."/>
            <person name="Klenk H.-P."/>
            <person name="Eisen J.A."/>
        </authorList>
    </citation>
    <scope>NUCLEOTIDE SEQUENCE</scope>
    <source>
        <strain>DSM 1100</strain>
    </source>
</reference>
<dbReference type="HAMAP" id="MF_01401">
    <property type="entry name" value="MsrA"/>
    <property type="match status" value="1"/>
</dbReference>
<dbReference type="InterPro" id="IPR036509">
    <property type="entry name" value="Met_Sox_Rdtase_MsrA_sf"/>
</dbReference>
<name>F4L4T5_HALH1</name>
<evidence type="ECO:0000256" key="2">
    <source>
        <dbReference type="ARBA" id="ARBA00047806"/>
    </source>
</evidence>
<feature type="domain" description="Peptide methionine sulphoxide reductase MsrA" evidence="5">
    <location>
        <begin position="50"/>
        <end position="201"/>
    </location>
</feature>
<dbReference type="EC" id="1.8.4.11" evidence="4"/>
<dbReference type="OrthoDB" id="4174719at2"/>
<dbReference type="Proteomes" id="UP000008461">
    <property type="component" value="Chromosome"/>
</dbReference>
<gene>
    <name evidence="4" type="primary">msrA</name>
    <name evidence="6" type="ordered locus">Halhy_5207</name>
</gene>
<dbReference type="EMBL" id="CP002691">
    <property type="protein sequence ID" value="AEE53033.1"/>
    <property type="molecule type" value="Genomic_DNA"/>
</dbReference>
<dbReference type="HOGENOM" id="CLU_031040_10_0_10"/>
<keyword evidence="7" id="KW-1185">Reference proteome</keyword>
<dbReference type="PANTHER" id="PTHR43774:SF1">
    <property type="entry name" value="PEPTIDE METHIONINE SULFOXIDE REDUCTASE MSRA 2"/>
    <property type="match status" value="1"/>
</dbReference>
<sequence length="228" mass="25220">MKTIHILLPFTILLSLNSCGQQQGYPTSSSSSKVRATAKVSSAELSKYHTAVFAAGCFWCEEAVFESIQGVAEVISGYAGGTTKNPTYEQTNTGTTGHAESVEVYYDTTVIDYKTLLRVYFASGDLTQVNGQGPDIGSQYRSIIFYKNPVEKEMAESYIATLNASKKYKRPISVEVVPLTMFWVAEDYHQDYVQHNPGSSYVQYESIPRLKRAQAQLSDVLKPGLGQH</sequence>
<evidence type="ECO:0000256" key="1">
    <source>
        <dbReference type="ARBA" id="ARBA00023002"/>
    </source>
</evidence>
<dbReference type="SUPFAM" id="SSF55068">
    <property type="entry name" value="Peptide methionine sulfoxide reductase"/>
    <property type="match status" value="1"/>
</dbReference>
<dbReference type="GO" id="GO:0008113">
    <property type="term" value="F:peptide-methionine (S)-S-oxide reductase activity"/>
    <property type="evidence" value="ECO:0007669"/>
    <property type="project" value="UniProtKB-UniRule"/>
</dbReference>
<evidence type="ECO:0000256" key="3">
    <source>
        <dbReference type="ARBA" id="ARBA00048782"/>
    </source>
</evidence>
<feature type="active site" evidence="4">
    <location>
        <position position="57"/>
    </location>
</feature>
<accession>F4L4T5</accession>
<protein>
    <recommendedName>
        <fullName evidence="4">Peptide methionine sulfoxide reductase MsrA</fullName>
        <shortName evidence="4">Protein-methionine-S-oxide reductase</shortName>
        <ecNumber evidence="4">1.8.4.11</ecNumber>
    </recommendedName>
    <alternativeName>
        <fullName evidence="4">Peptide-methionine (S)-S-oxide reductase</fullName>
        <shortName evidence="4">Peptide Met(O) reductase</shortName>
    </alternativeName>
</protein>